<dbReference type="OrthoDB" id="9783370at2"/>
<feature type="domain" description="AAA+ ATPase" evidence="2">
    <location>
        <begin position="162"/>
        <end position="349"/>
    </location>
</feature>
<dbReference type="RefSeq" id="WP_150093456.1">
    <property type="nucleotide sequence ID" value="NZ_JBFUOH010000119.1"/>
</dbReference>
<dbReference type="Gene3D" id="3.40.50.300">
    <property type="entry name" value="P-loop containing nucleotide triphosphate hydrolases"/>
    <property type="match status" value="1"/>
</dbReference>
<evidence type="ECO:0000313" key="4">
    <source>
        <dbReference type="Proteomes" id="UP000322981"/>
    </source>
</evidence>
<proteinExistence type="predicted"/>
<comment type="caution">
    <text evidence="3">The sequence shown here is derived from an EMBL/GenBank/DDBJ whole genome shotgun (WGS) entry which is preliminary data.</text>
</comment>
<gene>
    <name evidence="3" type="ORF">F2Q65_11385</name>
</gene>
<dbReference type="Proteomes" id="UP000322981">
    <property type="component" value="Unassembled WGS sequence"/>
</dbReference>
<keyword evidence="4" id="KW-1185">Reference proteome</keyword>
<dbReference type="EMBL" id="VWXX01000016">
    <property type="protein sequence ID" value="KAA6184696.1"/>
    <property type="molecule type" value="Genomic_DNA"/>
</dbReference>
<dbReference type="InterPro" id="IPR027417">
    <property type="entry name" value="P-loop_NTPase"/>
</dbReference>
<dbReference type="InterPro" id="IPR003593">
    <property type="entry name" value="AAA+_ATPase"/>
</dbReference>
<evidence type="ECO:0000256" key="1">
    <source>
        <dbReference type="ARBA" id="ARBA00023125"/>
    </source>
</evidence>
<dbReference type="SUPFAM" id="SSF52540">
    <property type="entry name" value="P-loop containing nucleoside triphosphate hydrolases"/>
    <property type="match status" value="1"/>
</dbReference>
<protein>
    <submittedName>
        <fullName evidence="3">AAA family ATPase</fullName>
    </submittedName>
</protein>
<dbReference type="InterPro" id="IPR036390">
    <property type="entry name" value="WH_DNA-bd_sf"/>
</dbReference>
<dbReference type="AlphaFoldDB" id="A0A5M8FLV5"/>
<reference evidence="3 4" key="1">
    <citation type="submission" date="2019-09" db="EMBL/GenBank/DDBJ databases">
        <title>Whole-genome sequence of the purple sulfur bacterium Thiohalocapsa marina DSM 19078.</title>
        <authorList>
            <person name="Kyndt J.A."/>
            <person name="Meyer T.E."/>
        </authorList>
    </citation>
    <scope>NUCLEOTIDE SEQUENCE [LARGE SCALE GENOMIC DNA]</scope>
    <source>
        <strain evidence="3 4">DSM 19078</strain>
    </source>
</reference>
<sequence>MSIAEGRVDLQRLAELAPRPATLAETGLGELFASDLLSKHLATSGVLDQLDLAGRLGLPGNIVEEVISFLRAEGRVQLHTQRDDSRLLRYGLTERGRLLAMQALERDGYLGPAPVTIADYRRVVAAQSAGTRPVTRQEVHASFTDVVIAPELLDRLGPAMRAGRSVFIHGHPGTGKTYVSRRMSRLLGDPVLLPQAVLVNDSVINYYDAGSHKAVDLGPQTADVRLQAGFDGRYRLCERPAVTVGGELTLDMLELQYDVATRQYTAPLQMRANTGLFLIDDLGRQRVSVQALLNRWIVPLEEQRDQLWLKTGAHFYIPFDMVLIFSTNLPPHSLADEAFLRRIGYKVTFEPATREEYITIWEQACAARQIPRARALVDYLLGTHYEATGRPLLQCHPRDLLGLAEDYARYMNYVVDERVLDWAWNNYFVDSGAGAEGGGAVRGTASH</sequence>
<keyword evidence="1" id="KW-0238">DNA-binding</keyword>
<evidence type="ECO:0000259" key="2">
    <source>
        <dbReference type="SMART" id="SM00382"/>
    </source>
</evidence>
<name>A0A5M8FLV5_9GAMM</name>
<dbReference type="GO" id="GO:0003677">
    <property type="term" value="F:DNA binding"/>
    <property type="evidence" value="ECO:0007669"/>
    <property type="project" value="UniProtKB-KW"/>
</dbReference>
<dbReference type="SMART" id="SM00382">
    <property type="entry name" value="AAA"/>
    <property type="match status" value="1"/>
</dbReference>
<accession>A0A5M8FLV5</accession>
<evidence type="ECO:0000313" key="3">
    <source>
        <dbReference type="EMBL" id="KAA6184696.1"/>
    </source>
</evidence>
<dbReference type="SUPFAM" id="SSF46785">
    <property type="entry name" value="Winged helix' DNA-binding domain"/>
    <property type="match status" value="1"/>
</dbReference>
<organism evidence="3 4">
    <name type="scientific">Thiohalocapsa marina</name>
    <dbReference type="NCBI Taxonomy" id="424902"/>
    <lineage>
        <taxon>Bacteria</taxon>
        <taxon>Pseudomonadati</taxon>
        <taxon>Pseudomonadota</taxon>
        <taxon>Gammaproteobacteria</taxon>
        <taxon>Chromatiales</taxon>
        <taxon>Chromatiaceae</taxon>
        <taxon>Thiohalocapsa</taxon>
    </lineage>
</organism>